<reference evidence="2 3" key="1">
    <citation type="submission" date="2013-02" db="EMBL/GenBank/DDBJ databases">
        <title>The Genome Sequence of Acinetobacter sp. NIPH 809.</title>
        <authorList>
            <consortium name="The Broad Institute Genome Sequencing Platform"/>
            <consortium name="The Broad Institute Genome Sequencing Center for Infectious Disease"/>
            <person name="Cerqueira G."/>
            <person name="Feldgarden M."/>
            <person name="Courvalin P."/>
            <person name="Perichon B."/>
            <person name="Grillot-Courvalin C."/>
            <person name="Clermont D."/>
            <person name="Rocha E."/>
            <person name="Yoon E.-J."/>
            <person name="Nemec A."/>
            <person name="Walker B."/>
            <person name="Young S.K."/>
            <person name="Zeng Q."/>
            <person name="Gargeya S."/>
            <person name="Fitzgerald M."/>
            <person name="Haas B."/>
            <person name="Abouelleil A."/>
            <person name="Alvarado L."/>
            <person name="Arachchi H.M."/>
            <person name="Berlin A.M."/>
            <person name="Chapman S.B."/>
            <person name="Dewar J."/>
            <person name="Goldberg J."/>
            <person name="Griggs A."/>
            <person name="Gujja S."/>
            <person name="Hansen M."/>
            <person name="Howarth C."/>
            <person name="Imamovic A."/>
            <person name="Larimer J."/>
            <person name="McCowan C."/>
            <person name="Murphy C."/>
            <person name="Neiman D."/>
            <person name="Pearson M."/>
            <person name="Priest M."/>
            <person name="Roberts A."/>
            <person name="Saif S."/>
            <person name="Shea T."/>
            <person name="Sisk P."/>
            <person name="Sykes S."/>
            <person name="Wortman J."/>
            <person name="Nusbaum C."/>
            <person name="Birren B."/>
        </authorList>
    </citation>
    <scope>NUCLEOTIDE SEQUENCE [LARGE SCALE GENOMIC DNA]</scope>
    <source>
        <strain evidence="2 3">NIPH 809</strain>
    </source>
</reference>
<sequence>MSKGVILIFILYNQGVDVVYKKITVSDYRKINRESEVKVNKKYLKNDLFFLLVMCLWNSNIGYIFLFLYFVNYIFDKMSGYYFLVGFSLLFSFGLIISIFFLMFVVELFFSSK</sequence>
<name>A0ABN0JGY7_9GAMM</name>
<dbReference type="Proteomes" id="UP000013034">
    <property type="component" value="Unassembled WGS sequence"/>
</dbReference>
<dbReference type="EMBL" id="APOI01000008">
    <property type="protein sequence ID" value="ENU24469.1"/>
    <property type="molecule type" value="Genomic_DNA"/>
</dbReference>
<evidence type="ECO:0000256" key="1">
    <source>
        <dbReference type="SAM" id="Phobius"/>
    </source>
</evidence>
<accession>A0ABN0JGY7</accession>
<evidence type="ECO:0000313" key="2">
    <source>
        <dbReference type="EMBL" id="ENU24469.1"/>
    </source>
</evidence>
<evidence type="ECO:0000313" key="3">
    <source>
        <dbReference type="Proteomes" id="UP000013034"/>
    </source>
</evidence>
<keyword evidence="3" id="KW-1185">Reference proteome</keyword>
<keyword evidence="1" id="KW-1133">Transmembrane helix</keyword>
<dbReference type="RefSeq" id="WP_004652759.1">
    <property type="nucleotide sequence ID" value="NZ_JBCNKA010000009.1"/>
</dbReference>
<keyword evidence="1" id="KW-0812">Transmembrane</keyword>
<comment type="caution">
    <text evidence="2">The sequence shown here is derived from an EMBL/GenBank/DDBJ whole genome shotgun (WGS) entry which is preliminary data.</text>
</comment>
<protein>
    <submittedName>
        <fullName evidence="2">Uncharacterized protein</fullName>
    </submittedName>
</protein>
<organism evidence="2 3">
    <name type="scientific">Acinetobacter proteolyticus</name>
    <dbReference type="NCBI Taxonomy" id="1776741"/>
    <lineage>
        <taxon>Bacteria</taxon>
        <taxon>Pseudomonadati</taxon>
        <taxon>Pseudomonadota</taxon>
        <taxon>Gammaproteobacteria</taxon>
        <taxon>Moraxellales</taxon>
        <taxon>Moraxellaceae</taxon>
        <taxon>Acinetobacter</taxon>
    </lineage>
</organism>
<gene>
    <name evidence="2" type="ORF">F993_00711</name>
</gene>
<feature type="transmembrane region" description="Helical" evidence="1">
    <location>
        <begin position="81"/>
        <end position="110"/>
    </location>
</feature>
<feature type="transmembrane region" description="Helical" evidence="1">
    <location>
        <begin position="48"/>
        <end position="75"/>
    </location>
</feature>
<proteinExistence type="predicted"/>
<keyword evidence="1" id="KW-0472">Membrane</keyword>